<evidence type="ECO:0000313" key="1">
    <source>
        <dbReference type="EMBL" id="AUN96766.1"/>
    </source>
</evidence>
<gene>
    <name evidence="1" type="ORF">C0V70_01335</name>
</gene>
<dbReference type="KEGG" id="bsto:C0V70_01335"/>
<organism evidence="1 2">
    <name type="scientific">Bacteriovorax stolpii</name>
    <name type="common">Bdellovibrio stolpii</name>
    <dbReference type="NCBI Taxonomy" id="960"/>
    <lineage>
        <taxon>Bacteria</taxon>
        <taxon>Pseudomonadati</taxon>
        <taxon>Bdellovibrionota</taxon>
        <taxon>Bacteriovoracia</taxon>
        <taxon>Bacteriovoracales</taxon>
        <taxon>Bacteriovoracaceae</taxon>
        <taxon>Bacteriovorax</taxon>
    </lineage>
</organism>
<dbReference type="EMBL" id="CP025704">
    <property type="protein sequence ID" value="AUN96766.1"/>
    <property type="molecule type" value="Genomic_DNA"/>
</dbReference>
<accession>A0A2K9NMM2</accession>
<evidence type="ECO:0000313" key="2">
    <source>
        <dbReference type="Proteomes" id="UP000235584"/>
    </source>
</evidence>
<keyword evidence="2" id="KW-1185">Reference proteome</keyword>
<dbReference type="PROSITE" id="PS51257">
    <property type="entry name" value="PROKAR_LIPOPROTEIN"/>
    <property type="match status" value="1"/>
</dbReference>
<sequence>MKRFLALLITLSALGCARVQTLNLEPHEYSERPDHIIWIQVAGFSEEHIPLLRFNVAEATHKTNLEQVDCVGKMWNFNLYQLRPEASKSFLSQITGSKNIRGTCEDYTVVPSWQFLQDVGYSVSVLESGASVEQSLEKSLGCSNSKMIDLGKMRFYRMGPDIGSQKTFHYQDSPDQSKETVRPGLYYDRSCQKGICYSSLSNNFRTLWSMNSKDHRRSVFVVRDFNFQNALKKKDISLAKESLQEIDRIVSAIKSDKGDDLLVVVSGAESMMLEFPLQGKEWSDFEKAGKNLYFKNSSLMSPVLAKGSMAENFCGIFDESDMLKRMIYKPEDKKFNWDSVSPF</sequence>
<protein>
    <submittedName>
        <fullName evidence="1">Uncharacterized protein</fullName>
    </submittedName>
</protein>
<dbReference type="OrthoDB" id="5290477at2"/>
<reference evidence="1 2" key="1">
    <citation type="submission" date="2018-01" db="EMBL/GenBank/DDBJ databases">
        <title>Complete genome sequence of Bacteriovorax stolpii DSM12778.</title>
        <authorList>
            <person name="Tang B."/>
            <person name="Chang J."/>
        </authorList>
    </citation>
    <scope>NUCLEOTIDE SEQUENCE [LARGE SCALE GENOMIC DNA]</scope>
    <source>
        <strain evidence="1 2">DSM 12778</strain>
    </source>
</reference>
<name>A0A2K9NMM2_BACTC</name>
<dbReference type="AlphaFoldDB" id="A0A2K9NMM2"/>
<dbReference type="Proteomes" id="UP000235584">
    <property type="component" value="Chromosome"/>
</dbReference>
<dbReference type="RefSeq" id="WP_102242061.1">
    <property type="nucleotide sequence ID" value="NZ_CP025704.1"/>
</dbReference>
<proteinExistence type="predicted"/>